<dbReference type="Pfam" id="PF13489">
    <property type="entry name" value="Methyltransf_23"/>
    <property type="match status" value="1"/>
</dbReference>
<dbReference type="InterPro" id="IPR029063">
    <property type="entry name" value="SAM-dependent_MTases_sf"/>
</dbReference>
<keyword evidence="2" id="KW-1185">Reference proteome</keyword>
<evidence type="ECO:0000313" key="2">
    <source>
        <dbReference type="Proteomes" id="UP000052023"/>
    </source>
</evidence>
<gene>
    <name evidence="1" type="ORF">CQ13_34840</name>
</gene>
<reference evidence="1 2" key="1">
    <citation type="submission" date="2014-03" db="EMBL/GenBank/DDBJ databases">
        <title>Bradyrhizobium valentinum sp. nov., isolated from effective nodules of Lupinus mariae-josephae, a lupine endemic of basic-lime soils in Eastern Spain.</title>
        <authorList>
            <person name="Duran D."/>
            <person name="Rey L."/>
            <person name="Navarro A."/>
            <person name="Busquets A."/>
            <person name="Imperial J."/>
            <person name="Ruiz-Argueso T."/>
        </authorList>
    </citation>
    <scope>NUCLEOTIDE SEQUENCE [LARGE SCALE GENOMIC DNA]</scope>
    <source>
        <strain evidence="1 2">Ro19</strain>
    </source>
</reference>
<evidence type="ECO:0000313" key="1">
    <source>
        <dbReference type="EMBL" id="KRR18500.1"/>
    </source>
</evidence>
<name>A0A0R3MDW2_9BRAD</name>
<comment type="caution">
    <text evidence="1">The sequence shown here is derived from an EMBL/GenBank/DDBJ whole genome shotgun (WGS) entry which is preliminary data.</text>
</comment>
<dbReference type="CDD" id="cd02440">
    <property type="entry name" value="AdoMet_MTases"/>
    <property type="match status" value="1"/>
</dbReference>
<proteinExistence type="predicted"/>
<accession>A0A0R3MDW2</accession>
<dbReference type="EMBL" id="LLYA01000194">
    <property type="protein sequence ID" value="KRR18500.1"/>
    <property type="molecule type" value="Genomic_DNA"/>
</dbReference>
<protein>
    <submittedName>
        <fullName evidence="1">Uncharacterized protein</fullName>
    </submittedName>
</protein>
<organism evidence="1 2">
    <name type="scientific">Bradyrhizobium retamae</name>
    <dbReference type="NCBI Taxonomy" id="1300035"/>
    <lineage>
        <taxon>Bacteria</taxon>
        <taxon>Pseudomonadati</taxon>
        <taxon>Pseudomonadota</taxon>
        <taxon>Alphaproteobacteria</taxon>
        <taxon>Hyphomicrobiales</taxon>
        <taxon>Nitrobacteraceae</taxon>
        <taxon>Bradyrhizobium</taxon>
    </lineage>
</organism>
<dbReference type="PANTHER" id="PTHR43861">
    <property type="entry name" value="TRANS-ACONITATE 2-METHYLTRANSFERASE-RELATED"/>
    <property type="match status" value="1"/>
</dbReference>
<sequence>MEDQRAFFDQLITDDWADYASQEWDFVRRHEIKRLFELIQPAMILDVGCGCGFHDREMSTYEFVRQVDAIDYSSASIAKADEHYSHEKVKRWVADVRDVSVPSSYDLVASFQVFEHLSDPDAFLARCSDLCRSGGHVAIFTPNRRRLSNIRRWLRFEKAELLDPQHFKEYTTSEIAAMGARHGLPYAYSFGYGMHGVSKVDQMPVERRLRLGELFPFVAHGMCVILKKP</sequence>
<dbReference type="SUPFAM" id="SSF53335">
    <property type="entry name" value="S-adenosyl-L-methionine-dependent methyltransferases"/>
    <property type="match status" value="1"/>
</dbReference>
<dbReference type="AlphaFoldDB" id="A0A0R3MDW2"/>
<dbReference type="Gene3D" id="3.40.50.150">
    <property type="entry name" value="Vaccinia Virus protein VP39"/>
    <property type="match status" value="1"/>
</dbReference>
<dbReference type="Proteomes" id="UP000052023">
    <property type="component" value="Unassembled WGS sequence"/>
</dbReference>